<dbReference type="PATRIC" id="fig|1582439.9.peg.362"/>
<evidence type="ECO:0000256" key="3">
    <source>
        <dbReference type="ARBA" id="ARBA00023163"/>
    </source>
</evidence>
<dbReference type="AlphaFoldDB" id="A0A0C5BPG5"/>
<gene>
    <name evidence="5" type="ORF">NPIRD3C_0360</name>
</gene>
<dbReference type="InterPro" id="IPR036388">
    <property type="entry name" value="WH-like_DNA-bd_sf"/>
</dbReference>
<dbReference type="KEGG" id="nid:NPIRD3C_0360"/>
<dbReference type="Pfam" id="PF01638">
    <property type="entry name" value="HxlR"/>
    <property type="match status" value="1"/>
</dbReference>
<evidence type="ECO:0000313" key="6">
    <source>
        <dbReference type="Proteomes" id="UP000032027"/>
    </source>
</evidence>
<dbReference type="PANTHER" id="PTHR33204:SF18">
    <property type="entry name" value="TRANSCRIPTIONAL REGULATORY PROTEIN"/>
    <property type="match status" value="1"/>
</dbReference>
<reference evidence="5 6" key="3">
    <citation type="journal article" date="2019" name="Int. J. Syst. Evol. Microbiol.">
        <title>Nitrosopumilus adriaticus sp. nov. and Nitrosopumilus piranensis sp. nov., two ammonia-oxidizing archaea from the Adriatic Sea and members of the class Nitrososphaeria.</title>
        <authorList>
            <person name="Bayer B."/>
            <person name="Vojvoda J."/>
            <person name="Reinthaler T."/>
            <person name="Reyes C."/>
            <person name="Pinto M."/>
            <person name="Herndl G.J."/>
        </authorList>
    </citation>
    <scope>NUCLEOTIDE SEQUENCE [LARGE SCALE GENOMIC DNA]</scope>
    <source>
        <strain evidence="5 6">D3C</strain>
    </source>
</reference>
<dbReference type="GO" id="GO:0003677">
    <property type="term" value="F:DNA binding"/>
    <property type="evidence" value="ECO:0007669"/>
    <property type="project" value="UniProtKB-KW"/>
</dbReference>
<reference evidence="6" key="1">
    <citation type="submission" date="2015-02" db="EMBL/GenBank/DDBJ databases">
        <title>Characterization of two novel Thaumarchaeota isolated from the Northern Adriatic Sea.</title>
        <authorList>
            <person name="Bayer B."/>
            <person name="Vojvoda J."/>
            <person name="Offre P."/>
            <person name="Srivastava A."/>
            <person name="Elisabeth N."/>
            <person name="Garcia J.A.L."/>
            <person name="Schleper C."/>
            <person name="Herndl G.J."/>
        </authorList>
    </citation>
    <scope>NUCLEOTIDE SEQUENCE [LARGE SCALE GENOMIC DNA]</scope>
    <source>
        <strain evidence="6">D3C</strain>
    </source>
</reference>
<sequence>METKGKKLPIIQNKCEFTGYDATKLLKETATIRDLITKRATLEILFPLCCTTEPVRHKQFKESLKGISSKTLSTRLSELVSEGILERETFAEVPPRVEYKLTKKGQELIESITDLLEWMKKWSKK</sequence>
<protein>
    <submittedName>
        <fullName evidence="5">HTH-type transcriptional regulator LrpC</fullName>
    </submittedName>
</protein>
<dbReference type="PROSITE" id="PS51118">
    <property type="entry name" value="HTH_HXLR"/>
    <property type="match status" value="1"/>
</dbReference>
<feature type="domain" description="HTH hxlR-type" evidence="4">
    <location>
        <begin position="15"/>
        <end position="125"/>
    </location>
</feature>
<proteinExistence type="predicted"/>
<keyword evidence="2" id="KW-0238">DNA-binding</keyword>
<dbReference type="OrthoDB" id="10490at2157"/>
<dbReference type="EMBL" id="CP010868">
    <property type="protein sequence ID" value="AJM91578.1"/>
    <property type="molecule type" value="Genomic_DNA"/>
</dbReference>
<name>A0A0C5BPG5_9ARCH</name>
<organism evidence="5 6">
    <name type="scientific">Nitrosopumilus piranensis</name>
    <dbReference type="NCBI Taxonomy" id="1582439"/>
    <lineage>
        <taxon>Archaea</taxon>
        <taxon>Nitrososphaerota</taxon>
        <taxon>Nitrososphaeria</taxon>
        <taxon>Nitrosopumilales</taxon>
        <taxon>Nitrosopumilaceae</taxon>
        <taxon>Nitrosopumilus</taxon>
    </lineage>
</organism>
<dbReference type="InterPro" id="IPR036390">
    <property type="entry name" value="WH_DNA-bd_sf"/>
</dbReference>
<dbReference type="Gene3D" id="1.10.10.10">
    <property type="entry name" value="Winged helix-like DNA-binding domain superfamily/Winged helix DNA-binding domain"/>
    <property type="match status" value="1"/>
</dbReference>
<evidence type="ECO:0000259" key="4">
    <source>
        <dbReference type="PROSITE" id="PS51118"/>
    </source>
</evidence>
<keyword evidence="3" id="KW-0804">Transcription</keyword>
<dbReference type="HOGENOM" id="CLU_111585_5_3_2"/>
<dbReference type="RefSeq" id="WP_148702565.1">
    <property type="nucleotide sequence ID" value="NZ_CP010868.1"/>
</dbReference>
<dbReference type="PANTHER" id="PTHR33204">
    <property type="entry name" value="TRANSCRIPTIONAL REGULATOR, MARR FAMILY"/>
    <property type="match status" value="1"/>
</dbReference>
<accession>A0A0C5BPG5</accession>
<evidence type="ECO:0000256" key="2">
    <source>
        <dbReference type="ARBA" id="ARBA00023125"/>
    </source>
</evidence>
<keyword evidence="1" id="KW-0805">Transcription regulation</keyword>
<dbReference type="STRING" id="1582439.NPIRD3C_0360"/>
<reference evidence="5 6" key="2">
    <citation type="journal article" date="2016" name="ISME J.">
        <title>Physiological and genomic characterization of two novel marine thaumarchaeal strains indicates niche differentiation.</title>
        <authorList>
            <person name="Bayer B."/>
            <person name="Vojvoda J."/>
            <person name="Offre P."/>
            <person name="Alves R.J."/>
            <person name="Elisabeth N.H."/>
            <person name="Garcia J.A."/>
            <person name="Volland J.M."/>
            <person name="Srivastava A."/>
            <person name="Schleper C."/>
            <person name="Herndl G.J."/>
        </authorList>
    </citation>
    <scope>NUCLEOTIDE SEQUENCE [LARGE SCALE GENOMIC DNA]</scope>
    <source>
        <strain evidence="5 6">D3C</strain>
    </source>
</reference>
<dbReference type="GeneID" id="41599525"/>
<keyword evidence="6" id="KW-1185">Reference proteome</keyword>
<evidence type="ECO:0000256" key="1">
    <source>
        <dbReference type="ARBA" id="ARBA00023015"/>
    </source>
</evidence>
<dbReference type="SUPFAM" id="SSF46785">
    <property type="entry name" value="Winged helix' DNA-binding domain"/>
    <property type="match status" value="1"/>
</dbReference>
<evidence type="ECO:0000313" key="5">
    <source>
        <dbReference type="EMBL" id="AJM91578.1"/>
    </source>
</evidence>
<dbReference type="Proteomes" id="UP000032027">
    <property type="component" value="Chromosome"/>
</dbReference>
<dbReference type="InterPro" id="IPR002577">
    <property type="entry name" value="HTH_HxlR"/>
</dbReference>